<organism evidence="1 2">
    <name type="scientific">Cordyceps javanica</name>
    <dbReference type="NCBI Taxonomy" id="43265"/>
    <lineage>
        <taxon>Eukaryota</taxon>
        <taxon>Fungi</taxon>
        <taxon>Dikarya</taxon>
        <taxon>Ascomycota</taxon>
        <taxon>Pezizomycotina</taxon>
        <taxon>Sordariomycetes</taxon>
        <taxon>Hypocreomycetidae</taxon>
        <taxon>Hypocreales</taxon>
        <taxon>Cordycipitaceae</taxon>
        <taxon>Cordyceps</taxon>
    </lineage>
</organism>
<comment type="caution">
    <text evidence="1">The sequence shown here is derived from an EMBL/GenBank/DDBJ whole genome shotgun (WGS) entry which is preliminary data.</text>
</comment>
<dbReference type="Proteomes" id="UP000315783">
    <property type="component" value="Unassembled WGS sequence"/>
</dbReference>
<evidence type="ECO:0000313" key="1">
    <source>
        <dbReference type="EMBL" id="TQV99524.1"/>
    </source>
</evidence>
<accession>A0A545VCR8</accession>
<protein>
    <submittedName>
        <fullName evidence="1">Uncharacterized protein</fullName>
    </submittedName>
</protein>
<gene>
    <name evidence="1" type="ORF">IF1G_01739</name>
</gene>
<proteinExistence type="predicted"/>
<dbReference type="EMBL" id="SPUK01000002">
    <property type="protein sequence ID" value="TQV99524.1"/>
    <property type="molecule type" value="Genomic_DNA"/>
</dbReference>
<evidence type="ECO:0000313" key="2">
    <source>
        <dbReference type="Proteomes" id="UP000315783"/>
    </source>
</evidence>
<reference evidence="1 2" key="1">
    <citation type="journal article" date="2019" name="Appl. Microbiol. Biotechnol.">
        <title>Genome sequence of Isaria javanica and comparative genome analysis insights into family S53 peptidase evolution in fungal entomopathogens.</title>
        <authorList>
            <person name="Lin R."/>
            <person name="Zhang X."/>
            <person name="Xin B."/>
            <person name="Zou M."/>
            <person name="Gao Y."/>
            <person name="Qin F."/>
            <person name="Hu Q."/>
            <person name="Xie B."/>
            <person name="Cheng X."/>
        </authorList>
    </citation>
    <scope>NUCLEOTIDE SEQUENCE [LARGE SCALE GENOMIC DNA]</scope>
    <source>
        <strain evidence="1 2">IJ1G</strain>
    </source>
</reference>
<sequence length="128" mass="14645">MRYLPRSIILASTLRRTSKEECPRAIRMDQVDEGSAAHMTFRRGEAYRQTLGCPMSLHNVEFPTVHMSMVLFFRIAHGGYRLGLPSPATRRHRPGFRFDMSMSNRPSSGDQQISCCCFTYLLVLTKSL</sequence>
<dbReference type="AlphaFoldDB" id="A0A545VCR8"/>
<keyword evidence="2" id="KW-1185">Reference proteome</keyword>
<name>A0A545VCR8_9HYPO</name>